<reference evidence="8" key="1">
    <citation type="submission" date="2013-07" db="EMBL/GenBank/DDBJ databases">
        <authorList>
            <person name="McIlroy S."/>
        </authorList>
    </citation>
    <scope>NUCLEOTIDE SEQUENCE [LARGE SCALE GENOMIC DNA]</scope>
    <source>
        <strain evidence="8">Run_A_D11</strain>
    </source>
</reference>
<comment type="caution">
    <text evidence="8">The sequence shown here is derived from an EMBL/GenBank/DDBJ whole genome shotgun (WGS) entry which is preliminary data.</text>
</comment>
<dbReference type="EMBL" id="CBTJ020000002">
    <property type="protein sequence ID" value="CDI01009.1"/>
    <property type="molecule type" value="Genomic_DNA"/>
</dbReference>
<comment type="subcellular location">
    <subcellularLocation>
        <location evidence="1">Cell membrane</location>
        <topology evidence="1">Multi-pass membrane protein</topology>
    </subcellularLocation>
</comment>
<dbReference type="PANTHER" id="PTHR40043:SF1">
    <property type="entry name" value="UPF0719 INNER MEMBRANE PROTEIN YJFL"/>
    <property type="match status" value="1"/>
</dbReference>
<comment type="similarity">
    <text evidence="2">Belongs to the UPF0719 family.</text>
</comment>
<name>W6M3E3_9GAMM</name>
<feature type="transmembrane region" description="Helical" evidence="7">
    <location>
        <begin position="12"/>
        <end position="33"/>
    </location>
</feature>
<evidence type="ECO:0000256" key="6">
    <source>
        <dbReference type="ARBA" id="ARBA00023136"/>
    </source>
</evidence>
<accession>W6M3E3</accession>
<dbReference type="PANTHER" id="PTHR40043">
    <property type="entry name" value="UPF0719 INNER MEMBRANE PROTEIN YJFL"/>
    <property type="match status" value="1"/>
</dbReference>
<protein>
    <submittedName>
        <fullName evidence="8">Predicted membrane protein</fullName>
    </submittedName>
</protein>
<dbReference type="InterPro" id="IPR007140">
    <property type="entry name" value="DUF350"/>
</dbReference>
<reference evidence="8" key="2">
    <citation type="submission" date="2014-03" db="EMBL/GenBank/DDBJ databases">
        <title>Candidatus Competibacter-lineage genomes retrieved from metagenomes reveal functional metabolic diversity.</title>
        <authorList>
            <person name="McIlroy S.J."/>
            <person name="Albertsen M."/>
            <person name="Andresen E.K."/>
            <person name="Saunders A.M."/>
            <person name="Kristiansen R."/>
            <person name="Stokholm-Bjerregaard M."/>
            <person name="Nielsen K.L."/>
            <person name="Nielsen P.H."/>
        </authorList>
    </citation>
    <scope>NUCLEOTIDE SEQUENCE</scope>
    <source>
        <strain evidence="8">Run_A_D11</strain>
    </source>
</reference>
<evidence type="ECO:0000256" key="1">
    <source>
        <dbReference type="ARBA" id="ARBA00004651"/>
    </source>
</evidence>
<keyword evidence="6 7" id="KW-0472">Membrane</keyword>
<dbReference type="Proteomes" id="UP000035760">
    <property type="component" value="Unassembled WGS sequence"/>
</dbReference>
<feature type="transmembrane region" description="Helical" evidence="7">
    <location>
        <begin position="77"/>
        <end position="99"/>
    </location>
</feature>
<evidence type="ECO:0000256" key="4">
    <source>
        <dbReference type="ARBA" id="ARBA00022692"/>
    </source>
</evidence>
<dbReference type="OrthoDB" id="5573330at2"/>
<evidence type="ECO:0000256" key="5">
    <source>
        <dbReference type="ARBA" id="ARBA00022989"/>
    </source>
</evidence>
<evidence type="ECO:0000313" key="8">
    <source>
        <dbReference type="EMBL" id="CDI01009.1"/>
    </source>
</evidence>
<keyword evidence="4 7" id="KW-0812">Transmembrane</keyword>
<feature type="transmembrane region" description="Helical" evidence="7">
    <location>
        <begin position="111"/>
        <end position="130"/>
    </location>
</feature>
<evidence type="ECO:0000313" key="9">
    <source>
        <dbReference type="Proteomes" id="UP000035760"/>
    </source>
</evidence>
<evidence type="ECO:0000256" key="7">
    <source>
        <dbReference type="SAM" id="Phobius"/>
    </source>
</evidence>
<proteinExistence type="inferred from homology"/>
<gene>
    <name evidence="8" type="ORF">BN873_100021</name>
</gene>
<evidence type="ECO:0000256" key="3">
    <source>
        <dbReference type="ARBA" id="ARBA00022475"/>
    </source>
</evidence>
<keyword evidence="9" id="KW-1185">Reference proteome</keyword>
<organism evidence="8 9">
    <name type="scientific">Candidatus Competibacter denitrificans Run_A_D11</name>
    <dbReference type="NCBI Taxonomy" id="1400863"/>
    <lineage>
        <taxon>Bacteria</taxon>
        <taxon>Pseudomonadati</taxon>
        <taxon>Pseudomonadota</taxon>
        <taxon>Gammaproteobacteria</taxon>
        <taxon>Candidatus Competibacteraceae</taxon>
        <taxon>Candidatus Competibacter</taxon>
    </lineage>
</organism>
<dbReference type="AlphaFoldDB" id="W6M3E3"/>
<dbReference type="Pfam" id="PF03994">
    <property type="entry name" value="DUF350"/>
    <property type="match status" value="1"/>
</dbReference>
<dbReference type="RefSeq" id="WP_048670141.1">
    <property type="nucleotide sequence ID" value="NZ_CBTJ020000002.1"/>
</dbReference>
<keyword evidence="5 7" id="KW-1133">Transmembrane helix</keyword>
<sequence>MLFQSLAGLPSFLAYFAVAIILLTLFGMAYIFITPYREIHLIREGNLAAALGLGGALLGFVLPLASAIAHSVSLLDMAVWGLIALLVQLLVYRVACGLMPELVRDIPAGKVATGVFVGSLSVVTGILNAACMTY</sequence>
<feature type="transmembrane region" description="Helical" evidence="7">
    <location>
        <begin position="45"/>
        <end position="65"/>
    </location>
</feature>
<keyword evidence="3" id="KW-1003">Cell membrane</keyword>
<evidence type="ECO:0000256" key="2">
    <source>
        <dbReference type="ARBA" id="ARBA00005779"/>
    </source>
</evidence>
<dbReference type="STRING" id="1400863.BN873_100021"/>
<dbReference type="GO" id="GO:0005886">
    <property type="term" value="C:plasma membrane"/>
    <property type="evidence" value="ECO:0007669"/>
    <property type="project" value="UniProtKB-SubCell"/>
</dbReference>